<dbReference type="Pfam" id="PF14200">
    <property type="entry name" value="RicinB_lectin_2"/>
    <property type="match status" value="1"/>
</dbReference>
<feature type="domain" description="Ricin B lectin" evidence="2">
    <location>
        <begin position="4"/>
        <end position="73"/>
    </location>
</feature>
<dbReference type="InterPro" id="IPR035992">
    <property type="entry name" value="Ricin_B-like_lectins"/>
</dbReference>
<reference evidence="3 4" key="1">
    <citation type="submission" date="2016-07" db="EMBL/GenBank/DDBJ databases">
        <title>Draft genome of the white-rot fungus Obba rivulosa 3A-2.</title>
        <authorList>
            <consortium name="DOE Joint Genome Institute"/>
            <person name="Miettinen O."/>
            <person name="Riley R."/>
            <person name="Acob R."/>
            <person name="Barry K."/>
            <person name="Cullen D."/>
            <person name="De Vries R."/>
            <person name="Hainaut M."/>
            <person name="Hatakka A."/>
            <person name="Henrissat B."/>
            <person name="Hilden K."/>
            <person name="Kuo R."/>
            <person name="Labutti K."/>
            <person name="Lipzen A."/>
            <person name="Makela M.R."/>
            <person name="Sandor L."/>
            <person name="Spatafora J.W."/>
            <person name="Grigoriev I.V."/>
            <person name="Hibbett D.S."/>
        </authorList>
    </citation>
    <scope>NUCLEOTIDE SEQUENCE [LARGE SCALE GENOMIC DNA]</scope>
    <source>
        <strain evidence="3 4">3A-2</strain>
    </source>
</reference>
<dbReference type="SUPFAM" id="SSF50370">
    <property type="entry name" value="Ricin B-like lectins"/>
    <property type="match status" value="1"/>
</dbReference>
<evidence type="ECO:0000313" key="3">
    <source>
        <dbReference type="EMBL" id="OCH87226.1"/>
    </source>
</evidence>
<keyword evidence="1" id="KW-1133">Transmembrane helix</keyword>
<keyword evidence="1" id="KW-0812">Transmembrane</keyword>
<evidence type="ECO:0000256" key="1">
    <source>
        <dbReference type="SAM" id="Phobius"/>
    </source>
</evidence>
<name>A0A8E2AM80_9APHY</name>
<protein>
    <recommendedName>
        <fullName evidence="2">Ricin B lectin domain-containing protein</fullName>
    </recommendedName>
</protein>
<dbReference type="Gene3D" id="2.80.10.50">
    <property type="match status" value="1"/>
</dbReference>
<dbReference type="AlphaFoldDB" id="A0A8E2AM80"/>
<evidence type="ECO:0000313" key="4">
    <source>
        <dbReference type="Proteomes" id="UP000250043"/>
    </source>
</evidence>
<organism evidence="3 4">
    <name type="scientific">Obba rivulosa</name>
    <dbReference type="NCBI Taxonomy" id="1052685"/>
    <lineage>
        <taxon>Eukaryota</taxon>
        <taxon>Fungi</taxon>
        <taxon>Dikarya</taxon>
        <taxon>Basidiomycota</taxon>
        <taxon>Agaricomycotina</taxon>
        <taxon>Agaricomycetes</taxon>
        <taxon>Polyporales</taxon>
        <taxon>Gelatoporiaceae</taxon>
        <taxon>Obba</taxon>
    </lineage>
</organism>
<dbReference type="Proteomes" id="UP000250043">
    <property type="component" value="Unassembled WGS sequence"/>
</dbReference>
<gene>
    <name evidence="3" type="ORF">OBBRIDRAFT_827833</name>
</gene>
<feature type="transmembrane region" description="Helical" evidence="1">
    <location>
        <begin position="201"/>
        <end position="224"/>
    </location>
</feature>
<dbReference type="OrthoDB" id="3255849at2759"/>
<accession>A0A8E2AM80</accession>
<proteinExistence type="predicted"/>
<sequence>MTLSNGSYFIEARQQGTLLELTSGAPGMILTTWAYSGEENQQWQVEVDAGLTKCRVSSVQYPFMYVSLPANQSNPSGYQYIESSSEPFDWYFKPANSGYIFSSDPAFFTAWNVEAQSNANNNSVIDWPLDAQFDNSVWVLESTEILSQSPVSSDPTSSLIIPPTPGTAAAIPTMIFPTSTTASTPTASSIMSAQRSTSINTAIIAGVTAGGVVLVLSVAVFSWWNHWCCFRTRNREVLKEPHPFAISPLPSEYVSTGVNSTMRGVHSHPSTHISTVLESTNPPSTIGVGQPPPYSADQLQIPSTNTLRRLEPDNLYKYI</sequence>
<keyword evidence="1" id="KW-0472">Membrane</keyword>
<keyword evidence="4" id="KW-1185">Reference proteome</keyword>
<evidence type="ECO:0000259" key="2">
    <source>
        <dbReference type="Pfam" id="PF14200"/>
    </source>
</evidence>
<dbReference type="EMBL" id="KV722493">
    <property type="protein sequence ID" value="OCH87226.1"/>
    <property type="molecule type" value="Genomic_DNA"/>
</dbReference>
<dbReference type="InterPro" id="IPR000772">
    <property type="entry name" value="Ricin_B_lectin"/>
</dbReference>